<gene>
    <name evidence="5" type="ORF">Glove_21g275</name>
</gene>
<proteinExistence type="predicted"/>
<evidence type="ECO:0000256" key="2">
    <source>
        <dbReference type="ARBA" id="ARBA00022737"/>
    </source>
</evidence>
<dbReference type="PANTHER" id="PTHR46093:SF18">
    <property type="entry name" value="FIBRONECTIN TYPE-III DOMAIN-CONTAINING PROTEIN"/>
    <property type="match status" value="1"/>
</dbReference>
<keyword evidence="3" id="KW-0812">Transmembrane</keyword>
<protein>
    <recommendedName>
        <fullName evidence="4">Attractin/MKLN-like beta-propeller domain-containing protein</fullName>
    </recommendedName>
</protein>
<sequence length="433" mass="48213">MQTIKLNIEYFIYFLIISQLWISSIYSFTPPGISGHSTALIDKTLYFIGGDVSPSSFSLSLNRSFDVSNPSFGVYPSYTSAFVEQAAPLVGIKGGTSCVGGSKNDTIFVFGGENWYGRTKNYIMEKLINKFDITNQEWSSPEIGDEPTRRQDIQAVIDTKGNMYMFGGKWNRTDYYSDMIIFNTITSTYSFGSTIDGPTCMFGYTATLLPSGIIVYIGGRFWDDSIPINIATLPTTPITNIALYDINNDSWSSTIANIKSYIQDRSYHSAVLVSDGRIICYGGISSNGTTVSPSLIILNIKTSPFEWRSQIYSGDNEPPGLYAHSANLFENYMIIGFGEKSNDYISSITTTSTSTDIYMFDVGNNTWISKYRTNTDSEPESDPDSITKSVNKSIAISVGLTVAFIIVFMLIGCFCGKRIRTTYVVRYRYRTNI</sequence>
<accession>A0A397JK70</accession>
<dbReference type="Pfam" id="PF24981">
    <property type="entry name" value="Beta-prop_ATRN-LZTR1"/>
    <property type="match status" value="1"/>
</dbReference>
<evidence type="ECO:0000313" key="5">
    <source>
        <dbReference type="EMBL" id="RHZ88755.1"/>
    </source>
</evidence>
<dbReference type="OrthoDB" id="2363659at2759"/>
<evidence type="ECO:0000259" key="4">
    <source>
        <dbReference type="Pfam" id="PF24981"/>
    </source>
</evidence>
<dbReference type="EMBL" id="PQFF01000019">
    <property type="protein sequence ID" value="RHZ88755.1"/>
    <property type="molecule type" value="Genomic_DNA"/>
</dbReference>
<dbReference type="SUPFAM" id="SSF50965">
    <property type="entry name" value="Galactose oxidase, central domain"/>
    <property type="match status" value="2"/>
</dbReference>
<dbReference type="Proteomes" id="UP000266861">
    <property type="component" value="Unassembled WGS sequence"/>
</dbReference>
<keyword evidence="3" id="KW-0472">Membrane</keyword>
<keyword evidence="1" id="KW-0880">Kelch repeat</keyword>
<keyword evidence="3" id="KW-1133">Transmembrane helix</keyword>
<evidence type="ECO:0000313" key="6">
    <source>
        <dbReference type="Proteomes" id="UP000266861"/>
    </source>
</evidence>
<dbReference type="AlphaFoldDB" id="A0A397JK70"/>
<comment type="caution">
    <text evidence="5">The sequence shown here is derived from an EMBL/GenBank/DDBJ whole genome shotgun (WGS) entry which is preliminary data.</text>
</comment>
<evidence type="ECO:0000256" key="1">
    <source>
        <dbReference type="ARBA" id="ARBA00022441"/>
    </source>
</evidence>
<dbReference type="PANTHER" id="PTHR46093">
    <property type="entry name" value="ACYL-COA-BINDING DOMAIN-CONTAINING PROTEIN 5"/>
    <property type="match status" value="1"/>
</dbReference>
<feature type="transmembrane region" description="Helical" evidence="3">
    <location>
        <begin position="12"/>
        <end position="29"/>
    </location>
</feature>
<dbReference type="InterPro" id="IPR015915">
    <property type="entry name" value="Kelch-typ_b-propeller"/>
</dbReference>
<keyword evidence="6" id="KW-1185">Reference proteome</keyword>
<dbReference type="InterPro" id="IPR011043">
    <property type="entry name" value="Gal_Oxase/kelch_b-propeller"/>
</dbReference>
<reference evidence="5 6" key="1">
    <citation type="submission" date="2018-08" db="EMBL/GenBank/DDBJ databases">
        <title>Genome and evolution of the arbuscular mycorrhizal fungus Diversispora epigaea (formerly Glomus versiforme) and its bacterial endosymbionts.</title>
        <authorList>
            <person name="Sun X."/>
            <person name="Fei Z."/>
            <person name="Harrison M."/>
        </authorList>
    </citation>
    <scope>NUCLEOTIDE SEQUENCE [LARGE SCALE GENOMIC DNA]</scope>
    <source>
        <strain evidence="5 6">IT104</strain>
    </source>
</reference>
<organism evidence="5 6">
    <name type="scientific">Diversispora epigaea</name>
    <dbReference type="NCBI Taxonomy" id="1348612"/>
    <lineage>
        <taxon>Eukaryota</taxon>
        <taxon>Fungi</taxon>
        <taxon>Fungi incertae sedis</taxon>
        <taxon>Mucoromycota</taxon>
        <taxon>Glomeromycotina</taxon>
        <taxon>Glomeromycetes</taxon>
        <taxon>Diversisporales</taxon>
        <taxon>Diversisporaceae</taxon>
        <taxon>Diversispora</taxon>
    </lineage>
</organism>
<dbReference type="Gene3D" id="2.120.10.80">
    <property type="entry name" value="Kelch-type beta propeller"/>
    <property type="match status" value="2"/>
</dbReference>
<name>A0A397JK70_9GLOM</name>
<dbReference type="InterPro" id="IPR056737">
    <property type="entry name" value="Beta-prop_ATRN-MKLN-like"/>
</dbReference>
<evidence type="ECO:0000256" key="3">
    <source>
        <dbReference type="SAM" id="Phobius"/>
    </source>
</evidence>
<feature type="domain" description="Attractin/MKLN-like beta-propeller" evidence="4">
    <location>
        <begin position="107"/>
        <end position="377"/>
    </location>
</feature>
<keyword evidence="2" id="KW-0677">Repeat</keyword>
<feature type="transmembrane region" description="Helical" evidence="3">
    <location>
        <begin position="394"/>
        <end position="416"/>
    </location>
</feature>